<dbReference type="Pfam" id="PF20150">
    <property type="entry name" value="2EXR"/>
    <property type="match status" value="1"/>
</dbReference>
<dbReference type="InterPro" id="IPR045518">
    <property type="entry name" value="2EXR"/>
</dbReference>
<dbReference type="AlphaFoldDB" id="A0A6A6F1K8"/>
<gene>
    <name evidence="2" type="ORF">CERZMDRAFT_102600</name>
</gene>
<dbReference type="Proteomes" id="UP000799539">
    <property type="component" value="Unassembled WGS sequence"/>
</dbReference>
<name>A0A6A6F1K8_9PEZI</name>
<sequence length="232" mass="26481">MPGPNIPVKGCNIFDKLPAEMRNKIWELSFANDHEEVELWNLSPPNKSLLLTCKQARSEAGGLYPDAYRAYWATSRFKITLLESKSSVAEFGRWCSLFDGATPYQTRMWHNDRIQDLTIVLVHPGREKTFRCLEESIFLNVEGGCKKKISITSNNDDHWTGKTYCHVYAPPGLTAEGQRNWLQKVEEGEADTKFGVMLVDNRETLSSQVDMLLQDIDFFEHINAYLGIGTQE</sequence>
<feature type="domain" description="2EXR" evidence="1">
    <location>
        <begin position="13"/>
        <end position="68"/>
    </location>
</feature>
<organism evidence="2 3">
    <name type="scientific">Cercospora zeae-maydis SCOH1-5</name>
    <dbReference type="NCBI Taxonomy" id="717836"/>
    <lineage>
        <taxon>Eukaryota</taxon>
        <taxon>Fungi</taxon>
        <taxon>Dikarya</taxon>
        <taxon>Ascomycota</taxon>
        <taxon>Pezizomycotina</taxon>
        <taxon>Dothideomycetes</taxon>
        <taxon>Dothideomycetidae</taxon>
        <taxon>Mycosphaerellales</taxon>
        <taxon>Mycosphaerellaceae</taxon>
        <taxon>Cercospora</taxon>
    </lineage>
</organism>
<keyword evidence="3" id="KW-1185">Reference proteome</keyword>
<evidence type="ECO:0000259" key="1">
    <source>
        <dbReference type="Pfam" id="PF20150"/>
    </source>
</evidence>
<protein>
    <recommendedName>
        <fullName evidence="1">2EXR domain-containing protein</fullName>
    </recommendedName>
</protein>
<accession>A0A6A6F1K8</accession>
<evidence type="ECO:0000313" key="2">
    <source>
        <dbReference type="EMBL" id="KAF2207323.1"/>
    </source>
</evidence>
<dbReference type="EMBL" id="ML992705">
    <property type="protein sequence ID" value="KAF2207323.1"/>
    <property type="molecule type" value="Genomic_DNA"/>
</dbReference>
<proteinExistence type="predicted"/>
<dbReference type="OrthoDB" id="5413827at2759"/>
<reference evidence="2" key="1">
    <citation type="journal article" date="2020" name="Stud. Mycol.">
        <title>101 Dothideomycetes genomes: a test case for predicting lifestyles and emergence of pathogens.</title>
        <authorList>
            <person name="Haridas S."/>
            <person name="Albert R."/>
            <person name="Binder M."/>
            <person name="Bloem J."/>
            <person name="Labutti K."/>
            <person name="Salamov A."/>
            <person name="Andreopoulos B."/>
            <person name="Baker S."/>
            <person name="Barry K."/>
            <person name="Bills G."/>
            <person name="Bluhm B."/>
            <person name="Cannon C."/>
            <person name="Castanera R."/>
            <person name="Culley D."/>
            <person name="Daum C."/>
            <person name="Ezra D."/>
            <person name="Gonzalez J."/>
            <person name="Henrissat B."/>
            <person name="Kuo A."/>
            <person name="Liang C."/>
            <person name="Lipzen A."/>
            <person name="Lutzoni F."/>
            <person name="Magnuson J."/>
            <person name="Mondo S."/>
            <person name="Nolan M."/>
            <person name="Ohm R."/>
            <person name="Pangilinan J."/>
            <person name="Park H.-J."/>
            <person name="Ramirez L."/>
            <person name="Alfaro M."/>
            <person name="Sun H."/>
            <person name="Tritt A."/>
            <person name="Yoshinaga Y."/>
            <person name="Zwiers L.-H."/>
            <person name="Turgeon B."/>
            <person name="Goodwin S."/>
            <person name="Spatafora J."/>
            <person name="Crous P."/>
            <person name="Grigoriev I."/>
        </authorList>
    </citation>
    <scope>NUCLEOTIDE SEQUENCE</scope>
    <source>
        <strain evidence="2">SCOH1-5</strain>
    </source>
</reference>
<evidence type="ECO:0000313" key="3">
    <source>
        <dbReference type="Proteomes" id="UP000799539"/>
    </source>
</evidence>